<dbReference type="STRING" id="147828.A0A4S2MGU3"/>
<name>A0A4S2MGU3_OPIFE</name>
<keyword evidence="2" id="KW-1133">Transmembrane helix</keyword>
<organism evidence="3 4">
    <name type="scientific">Opisthorchis felineus</name>
    <dbReference type="NCBI Taxonomy" id="147828"/>
    <lineage>
        <taxon>Eukaryota</taxon>
        <taxon>Metazoa</taxon>
        <taxon>Spiralia</taxon>
        <taxon>Lophotrochozoa</taxon>
        <taxon>Platyhelminthes</taxon>
        <taxon>Trematoda</taxon>
        <taxon>Digenea</taxon>
        <taxon>Opisthorchiida</taxon>
        <taxon>Opisthorchiata</taxon>
        <taxon>Opisthorchiidae</taxon>
        <taxon>Opisthorchis</taxon>
    </lineage>
</organism>
<keyword evidence="2" id="KW-0472">Membrane</keyword>
<proteinExistence type="predicted"/>
<evidence type="ECO:0000256" key="1">
    <source>
        <dbReference type="SAM" id="MobiDB-lite"/>
    </source>
</evidence>
<dbReference type="Proteomes" id="UP000308267">
    <property type="component" value="Unassembled WGS sequence"/>
</dbReference>
<evidence type="ECO:0000313" key="4">
    <source>
        <dbReference type="Proteomes" id="UP000308267"/>
    </source>
</evidence>
<keyword evidence="2" id="KW-0812">Transmembrane</keyword>
<dbReference type="EMBL" id="SJOL01000003">
    <property type="protein sequence ID" value="TGZ76051.1"/>
    <property type="molecule type" value="Genomic_DNA"/>
</dbReference>
<evidence type="ECO:0000313" key="3">
    <source>
        <dbReference type="EMBL" id="TGZ76051.1"/>
    </source>
</evidence>
<dbReference type="AlphaFoldDB" id="A0A4S2MGU3"/>
<sequence>MGSASDKLYVQFTNFCEDKTYEDVALEKFGCDLKGTVLCPENETTITCLNGGACALYLKDLEDVCEQKCRCTPEYIGKYCHLYNGFLNATVGLMVGILLAIILTVFIVIIVWYCCNRKKRNSRGTDVEIPGGTEQNLESGHYARVPLSNRMDQQIKGANPRYRVRDNEPSLLQAENGQEPIQYPIQNVVRSSHTQKSYISRSYSTYDNVSLETEEDPATSGHTQKDTANETANESEATTHLLACDNADYGTTDNCETSGLVDTSGWDSSSGQPTEPD</sequence>
<feature type="compositionally biased region" description="Polar residues" evidence="1">
    <location>
        <begin position="229"/>
        <end position="238"/>
    </location>
</feature>
<keyword evidence="4" id="KW-1185">Reference proteome</keyword>
<feature type="compositionally biased region" description="Polar residues" evidence="1">
    <location>
        <begin position="249"/>
        <end position="277"/>
    </location>
</feature>
<accession>A0A4S2MGU3</accession>
<protein>
    <recommendedName>
        <fullName evidence="5">EGF-like domain-containing protein</fullName>
    </recommendedName>
</protein>
<gene>
    <name evidence="3" type="ORF">CRM22_000042</name>
</gene>
<comment type="caution">
    <text evidence="3">The sequence shown here is derived from an EMBL/GenBank/DDBJ whole genome shotgun (WGS) entry which is preliminary data.</text>
</comment>
<feature type="region of interest" description="Disordered" evidence="1">
    <location>
        <begin position="212"/>
        <end position="277"/>
    </location>
</feature>
<evidence type="ECO:0000256" key="2">
    <source>
        <dbReference type="SAM" id="Phobius"/>
    </source>
</evidence>
<feature type="transmembrane region" description="Helical" evidence="2">
    <location>
        <begin position="91"/>
        <end position="115"/>
    </location>
</feature>
<evidence type="ECO:0008006" key="5">
    <source>
        <dbReference type="Google" id="ProtNLM"/>
    </source>
</evidence>
<dbReference type="OrthoDB" id="6235225at2759"/>
<reference evidence="3 4" key="1">
    <citation type="journal article" date="2019" name="BMC Genomics">
        <title>New insights from Opisthorchis felineus genome: update on genomics of the epidemiologically important liver flukes.</title>
        <authorList>
            <person name="Ershov N.I."/>
            <person name="Mordvinov V.A."/>
            <person name="Prokhortchouk E.B."/>
            <person name="Pakharukova M.Y."/>
            <person name="Gunbin K.V."/>
            <person name="Ustyantsev K."/>
            <person name="Genaev M.A."/>
            <person name="Blinov A.G."/>
            <person name="Mazur A."/>
            <person name="Boulygina E."/>
            <person name="Tsygankova S."/>
            <person name="Khrameeva E."/>
            <person name="Chekanov N."/>
            <person name="Fan G."/>
            <person name="Xiao A."/>
            <person name="Zhang H."/>
            <person name="Xu X."/>
            <person name="Yang H."/>
            <person name="Solovyev V."/>
            <person name="Lee S.M."/>
            <person name="Liu X."/>
            <person name="Afonnikov D.A."/>
            <person name="Skryabin K.G."/>
        </authorList>
    </citation>
    <scope>NUCLEOTIDE SEQUENCE [LARGE SCALE GENOMIC DNA]</scope>
    <source>
        <strain evidence="3">AK-0245</strain>
        <tissue evidence="3">Whole organism</tissue>
    </source>
</reference>